<dbReference type="SMART" id="SM00857">
    <property type="entry name" value="Resolvase"/>
    <property type="match status" value="1"/>
</dbReference>
<name>A0A4V1YSD9_9BACE</name>
<evidence type="ECO:0000256" key="2">
    <source>
        <dbReference type="ARBA" id="ARBA00023125"/>
    </source>
</evidence>
<comment type="caution">
    <text evidence="8">The sequence shown here is derived from an EMBL/GenBank/DDBJ whole genome shotgun (WGS) entry which is preliminary data.</text>
</comment>
<dbReference type="EMBL" id="RCXL01000037">
    <property type="protein sequence ID" value="RYT69240.1"/>
    <property type="molecule type" value="Genomic_DNA"/>
</dbReference>
<keyword evidence="10" id="KW-1185">Reference proteome</keyword>
<dbReference type="EMBL" id="VVZX01000035">
    <property type="protein sequence ID" value="KAA5269318.1"/>
    <property type="molecule type" value="Genomic_DNA"/>
</dbReference>
<evidence type="ECO:0000256" key="4">
    <source>
        <dbReference type="PIRSR" id="PIRSR606118-50"/>
    </source>
</evidence>
<dbReference type="InterPro" id="IPR036162">
    <property type="entry name" value="Resolvase-like_N_sf"/>
</dbReference>
<feature type="domain" description="Resolvase/invertase-type recombinase catalytic" evidence="6">
    <location>
        <begin position="1"/>
        <end position="133"/>
    </location>
</feature>
<dbReference type="PANTHER" id="PTHR30461">
    <property type="entry name" value="DNA-INVERTASE FROM LAMBDOID PROPHAGE"/>
    <property type="match status" value="1"/>
</dbReference>
<evidence type="ECO:0000256" key="1">
    <source>
        <dbReference type="ARBA" id="ARBA00022908"/>
    </source>
</evidence>
<dbReference type="Proteomes" id="UP000335496">
    <property type="component" value="Unassembled WGS sequence"/>
</dbReference>
<evidence type="ECO:0000313" key="9">
    <source>
        <dbReference type="Proteomes" id="UP000291917"/>
    </source>
</evidence>
<dbReference type="RefSeq" id="WP_130089158.1">
    <property type="nucleotide sequence ID" value="NZ_RCXL01000037.1"/>
</dbReference>
<accession>A0A4V1YSD9</accession>
<evidence type="ECO:0000313" key="10">
    <source>
        <dbReference type="Proteomes" id="UP000335496"/>
    </source>
</evidence>
<dbReference type="CDD" id="cd03768">
    <property type="entry name" value="SR_ResInv"/>
    <property type="match status" value="1"/>
</dbReference>
<keyword evidence="3" id="KW-0233">DNA recombination</keyword>
<keyword evidence="2" id="KW-0238">DNA-binding</keyword>
<evidence type="ECO:0000313" key="7">
    <source>
        <dbReference type="EMBL" id="KAA5269318.1"/>
    </source>
</evidence>
<dbReference type="PANTHER" id="PTHR30461:SF2">
    <property type="entry name" value="SERINE RECOMBINASE PINE-RELATED"/>
    <property type="match status" value="1"/>
</dbReference>
<evidence type="ECO:0000259" key="6">
    <source>
        <dbReference type="PROSITE" id="PS51736"/>
    </source>
</evidence>
<dbReference type="PROSITE" id="PS00397">
    <property type="entry name" value="RECOMBINASES_1"/>
    <property type="match status" value="1"/>
</dbReference>
<dbReference type="AlphaFoldDB" id="A0A4V1YSD9"/>
<evidence type="ECO:0000313" key="8">
    <source>
        <dbReference type="EMBL" id="RYT69240.1"/>
    </source>
</evidence>
<sequence>MKIGYVRVSSSEQNPTLQLEALQKVGCEKIYQEKKSAFKERPELERALQDLRAGDILCVWSLDRLGRSMKEIRNNIDVIQEKGADLLDITHNIDTSTSSGKFLIPFFSMLAEIDQVLRKERTAAGWEIAKREGRTGGRKAGLSNEAKKKAEQAKKMYLSREPLYSAREICSILHISTRTLYKYLRYTGIEPKSSL</sequence>
<dbReference type="InterPro" id="IPR006118">
    <property type="entry name" value="Recombinase_CS"/>
</dbReference>
<keyword evidence="1" id="KW-0229">DNA integration</keyword>
<dbReference type="Proteomes" id="UP000291917">
    <property type="component" value="Unassembled WGS sequence"/>
</dbReference>
<dbReference type="SUPFAM" id="SSF53041">
    <property type="entry name" value="Resolvase-like"/>
    <property type="match status" value="1"/>
</dbReference>
<dbReference type="Gene3D" id="3.40.50.1390">
    <property type="entry name" value="Resolvase, N-terminal catalytic domain"/>
    <property type="match status" value="1"/>
</dbReference>
<dbReference type="PROSITE" id="PS51736">
    <property type="entry name" value="RECOMBINASES_3"/>
    <property type="match status" value="1"/>
</dbReference>
<organism evidence="8 9">
    <name type="scientific">Bacteroides eggerthii</name>
    <dbReference type="NCBI Taxonomy" id="28111"/>
    <lineage>
        <taxon>Bacteria</taxon>
        <taxon>Pseudomonadati</taxon>
        <taxon>Bacteroidota</taxon>
        <taxon>Bacteroidia</taxon>
        <taxon>Bacteroidales</taxon>
        <taxon>Bacteroidaceae</taxon>
        <taxon>Bacteroides</taxon>
    </lineage>
</organism>
<evidence type="ECO:0000256" key="3">
    <source>
        <dbReference type="ARBA" id="ARBA00023172"/>
    </source>
</evidence>
<proteinExistence type="predicted"/>
<reference evidence="7 10" key="1">
    <citation type="journal article" date="2019" name="Nat. Med.">
        <title>A library of human gut bacterial isolates paired with longitudinal multiomics data enables mechanistic microbiome research.</title>
        <authorList>
            <person name="Poyet M."/>
            <person name="Groussin M."/>
            <person name="Gibbons S.M."/>
            <person name="Avila-Pacheco J."/>
            <person name="Jiang X."/>
            <person name="Kearney S.M."/>
            <person name="Perrotta A.R."/>
            <person name="Berdy B."/>
            <person name="Zhao S."/>
            <person name="Lieberman T.D."/>
            <person name="Swanson P.K."/>
            <person name="Smith M."/>
            <person name="Roesemann S."/>
            <person name="Alexander J.E."/>
            <person name="Rich S.A."/>
            <person name="Livny J."/>
            <person name="Vlamakis H."/>
            <person name="Clish C."/>
            <person name="Bullock K."/>
            <person name="Deik A."/>
            <person name="Scott J."/>
            <person name="Pierce K.A."/>
            <person name="Xavier R.J."/>
            <person name="Alm E.J."/>
        </authorList>
    </citation>
    <scope>NUCLEOTIDE SEQUENCE [LARGE SCALE GENOMIC DNA]</scope>
    <source>
        <strain evidence="7 10">BIOML-A1</strain>
    </source>
</reference>
<dbReference type="GO" id="GO:0003677">
    <property type="term" value="F:DNA binding"/>
    <property type="evidence" value="ECO:0007669"/>
    <property type="project" value="UniProtKB-KW"/>
</dbReference>
<evidence type="ECO:0000256" key="5">
    <source>
        <dbReference type="PROSITE-ProRule" id="PRU10137"/>
    </source>
</evidence>
<gene>
    <name evidence="8" type="ORF">EAJ03_17330</name>
    <name evidence="7" type="ORF">F2Z23_17740</name>
</gene>
<dbReference type="GO" id="GO:0000150">
    <property type="term" value="F:DNA strand exchange activity"/>
    <property type="evidence" value="ECO:0007669"/>
    <property type="project" value="InterPro"/>
</dbReference>
<protein>
    <submittedName>
        <fullName evidence="8">Recombinase family protein</fullName>
    </submittedName>
</protein>
<dbReference type="InterPro" id="IPR050639">
    <property type="entry name" value="SSR_resolvase"/>
</dbReference>
<dbReference type="InterPro" id="IPR006119">
    <property type="entry name" value="Resolv_N"/>
</dbReference>
<feature type="active site" description="O-(5'-phospho-DNA)-serine intermediate" evidence="4 5">
    <location>
        <position position="9"/>
    </location>
</feature>
<dbReference type="Pfam" id="PF00239">
    <property type="entry name" value="Resolvase"/>
    <property type="match status" value="1"/>
</dbReference>
<reference evidence="8 9" key="2">
    <citation type="journal article" date="2019" name="Science, e1252229">
        <title>Invertible promoters mediate bacterial phase variation, antibiotic resistance, and host adaptation in the gut.</title>
        <authorList>
            <person name="Jiang X."/>
            <person name="Hall A.B."/>
            <person name="Arthur T.D."/>
            <person name="Plichta D.R."/>
            <person name="Covington C.T."/>
            <person name="Poyet M."/>
            <person name="Crothers J."/>
            <person name="Moses P.L."/>
            <person name="Tolonen A.C."/>
            <person name="Vlamakis H."/>
            <person name="Alm E.J."/>
            <person name="Xavier R.J."/>
        </authorList>
    </citation>
    <scope>NUCLEOTIDE SEQUENCE [LARGE SCALE GENOMIC DNA]</scope>
    <source>
        <strain evidence="9">bj_0095</strain>
        <strain evidence="8">Bj_0095</strain>
    </source>
</reference>
<dbReference type="GO" id="GO:0015074">
    <property type="term" value="P:DNA integration"/>
    <property type="evidence" value="ECO:0007669"/>
    <property type="project" value="UniProtKB-KW"/>
</dbReference>